<organism evidence="1">
    <name type="scientific">Rhizophora mucronata</name>
    <name type="common">Asiatic mangrove</name>
    <dbReference type="NCBI Taxonomy" id="61149"/>
    <lineage>
        <taxon>Eukaryota</taxon>
        <taxon>Viridiplantae</taxon>
        <taxon>Streptophyta</taxon>
        <taxon>Embryophyta</taxon>
        <taxon>Tracheophyta</taxon>
        <taxon>Spermatophyta</taxon>
        <taxon>Magnoliopsida</taxon>
        <taxon>eudicotyledons</taxon>
        <taxon>Gunneridae</taxon>
        <taxon>Pentapetalae</taxon>
        <taxon>rosids</taxon>
        <taxon>fabids</taxon>
        <taxon>Malpighiales</taxon>
        <taxon>Rhizophoraceae</taxon>
        <taxon>Rhizophora</taxon>
    </lineage>
</organism>
<protein>
    <submittedName>
        <fullName evidence="1">Uncharacterized protein</fullName>
    </submittedName>
</protein>
<dbReference type="EMBL" id="GGEC01060473">
    <property type="protein sequence ID" value="MBX40957.1"/>
    <property type="molecule type" value="Transcribed_RNA"/>
</dbReference>
<dbReference type="AlphaFoldDB" id="A0A2P2NEQ7"/>
<proteinExistence type="predicted"/>
<accession>A0A2P2NEQ7</accession>
<evidence type="ECO:0000313" key="1">
    <source>
        <dbReference type="EMBL" id="MBX40957.1"/>
    </source>
</evidence>
<sequence>MGDTRTHRKTRIGETRKR</sequence>
<reference evidence="1" key="1">
    <citation type="submission" date="2018-02" db="EMBL/GenBank/DDBJ databases">
        <title>Rhizophora mucronata_Transcriptome.</title>
        <authorList>
            <person name="Meera S.P."/>
            <person name="Sreeshan A."/>
            <person name="Augustine A."/>
        </authorList>
    </citation>
    <scope>NUCLEOTIDE SEQUENCE</scope>
    <source>
        <tissue evidence="1">Leaf</tissue>
    </source>
</reference>
<name>A0A2P2NEQ7_RHIMU</name>